<dbReference type="AlphaFoldDB" id="A0A1I0MJ03"/>
<accession>A0A1I0MJ03</accession>
<dbReference type="OrthoDB" id="59565at2157"/>
<dbReference type="RefSeq" id="WP_049990487.1">
    <property type="nucleotide sequence ID" value="NZ_FOIS01000001.1"/>
</dbReference>
<gene>
    <name evidence="3" type="ORF">SAMN05216285_1027</name>
</gene>
<dbReference type="InterPro" id="IPR011991">
    <property type="entry name" value="ArsR-like_HTH"/>
</dbReference>
<dbReference type="CDD" id="cd00090">
    <property type="entry name" value="HTH_ARSR"/>
    <property type="match status" value="1"/>
</dbReference>
<dbReference type="Pfam" id="PF01978">
    <property type="entry name" value="TrmB"/>
    <property type="match status" value="1"/>
</dbReference>
<feature type="domain" description="Transcription regulator TrmB N-terminal" evidence="2">
    <location>
        <begin position="55"/>
        <end position="121"/>
    </location>
</feature>
<dbReference type="InterPro" id="IPR036390">
    <property type="entry name" value="WH_DNA-bd_sf"/>
</dbReference>
<dbReference type="eggNOG" id="arCOG02241">
    <property type="taxonomic scope" value="Archaea"/>
</dbReference>
<protein>
    <submittedName>
        <fullName evidence="3">Sugar-specific transcriptional regulator TrmB</fullName>
    </submittedName>
</protein>
<dbReference type="EMBL" id="FOIS01000001">
    <property type="protein sequence ID" value="SEV88279.1"/>
    <property type="molecule type" value="Genomic_DNA"/>
</dbReference>
<feature type="region of interest" description="Disordered" evidence="1">
    <location>
        <begin position="1"/>
        <end position="38"/>
    </location>
</feature>
<sequence length="233" mass="25601">MSSDDTDERPIDAGDGDESLEGPDDAVDGEPDRNPAVEELDQRIVDLLSWILDTETRAKIYVYLLANPGSTSEEVAKGTGLYPSTVREALAELHEEGRVTREKRANEGAGNNPYEYTAIQPSDLVGGVVDQVQQELNTIFTLDRVLDREDRESPAELEEDVEPVKITVDDTAPTIGDESESAAATDSEPDPDRDAEPVEFEDDMEIETVDTESESESESDKDEFDSESSEPDD</sequence>
<feature type="compositionally biased region" description="Acidic residues" evidence="1">
    <location>
        <begin position="14"/>
        <end position="29"/>
    </location>
</feature>
<evidence type="ECO:0000256" key="1">
    <source>
        <dbReference type="SAM" id="MobiDB-lite"/>
    </source>
</evidence>
<dbReference type="SUPFAM" id="SSF46785">
    <property type="entry name" value="Winged helix' DNA-binding domain"/>
    <property type="match status" value="1"/>
</dbReference>
<dbReference type="InterPro" id="IPR002831">
    <property type="entry name" value="Tscrpt_reg_TrmB_N"/>
</dbReference>
<dbReference type="Gene3D" id="1.10.10.10">
    <property type="entry name" value="Winged helix-like DNA-binding domain superfamily/Winged helix DNA-binding domain"/>
    <property type="match status" value="1"/>
</dbReference>
<evidence type="ECO:0000313" key="3">
    <source>
        <dbReference type="EMBL" id="SEV88279.1"/>
    </source>
</evidence>
<reference evidence="4" key="1">
    <citation type="submission" date="2016-10" db="EMBL/GenBank/DDBJ databases">
        <authorList>
            <person name="Varghese N."/>
        </authorList>
    </citation>
    <scope>NUCLEOTIDE SEQUENCE [LARGE SCALE GENOMIC DNA]</scope>
    <source>
        <strain evidence="4">CGMCC 1.12284</strain>
    </source>
</reference>
<evidence type="ECO:0000259" key="2">
    <source>
        <dbReference type="Pfam" id="PF01978"/>
    </source>
</evidence>
<feature type="region of interest" description="Disordered" evidence="1">
    <location>
        <begin position="150"/>
        <end position="233"/>
    </location>
</feature>
<dbReference type="InterPro" id="IPR036388">
    <property type="entry name" value="WH-like_DNA-bd_sf"/>
</dbReference>
<organism evidence="3 4">
    <name type="scientific">Natrinema salifodinae</name>
    <dbReference type="NCBI Taxonomy" id="1202768"/>
    <lineage>
        <taxon>Archaea</taxon>
        <taxon>Methanobacteriati</taxon>
        <taxon>Methanobacteriota</taxon>
        <taxon>Stenosarchaea group</taxon>
        <taxon>Halobacteria</taxon>
        <taxon>Halobacteriales</taxon>
        <taxon>Natrialbaceae</taxon>
        <taxon>Natrinema</taxon>
    </lineage>
</organism>
<name>A0A1I0MJ03_9EURY</name>
<dbReference type="Proteomes" id="UP000183275">
    <property type="component" value="Unassembled WGS sequence"/>
</dbReference>
<proteinExistence type="predicted"/>
<keyword evidence="4" id="KW-1185">Reference proteome</keyword>
<evidence type="ECO:0000313" key="4">
    <source>
        <dbReference type="Proteomes" id="UP000183275"/>
    </source>
</evidence>
<feature type="compositionally biased region" description="Acidic residues" evidence="1">
    <location>
        <begin position="197"/>
        <end position="233"/>
    </location>
</feature>